<protein>
    <submittedName>
        <fullName evidence="3">Flagella basal body P-ring formation protein FlgA</fullName>
    </submittedName>
</protein>
<evidence type="ECO:0000313" key="4">
    <source>
        <dbReference type="Proteomes" id="UP001206067"/>
    </source>
</evidence>
<sequence>MIGRPSVLVACTLIAAAAPALSQSTDFADPATLDAEVAAFTGAAVGTPGGAREPVDRRLRLARCTAPLQLAWLGRAADMVQVACPTGTGWRIFIPVNSGRGAAAPSSAGQGQIVVEKGQVLTIVVAGRGFSVSQQGEALEDGAIGAWIRIRPEGNREPVRARIETPQRAVIPLG</sequence>
<feature type="domain" description="Flagella basal body P-ring formation protein FlgA SAF" evidence="2">
    <location>
        <begin position="112"/>
        <end position="167"/>
    </location>
</feature>
<feature type="chain" id="PRO_5046781253" evidence="1">
    <location>
        <begin position="23"/>
        <end position="174"/>
    </location>
</feature>
<dbReference type="InterPro" id="IPR017585">
    <property type="entry name" value="SAF_FlgA"/>
</dbReference>
<keyword evidence="1" id="KW-0732">Signal</keyword>
<keyword evidence="3" id="KW-0969">Cilium</keyword>
<keyword evidence="4" id="KW-1185">Reference proteome</keyword>
<dbReference type="Pfam" id="PF13144">
    <property type="entry name" value="ChapFlgA"/>
    <property type="match status" value="1"/>
</dbReference>
<feature type="signal peptide" evidence="1">
    <location>
        <begin position="1"/>
        <end position="22"/>
    </location>
</feature>
<organism evidence="3 4">
    <name type="scientific">Parerythrobacter lacustris</name>
    <dbReference type="NCBI Taxonomy" id="2969984"/>
    <lineage>
        <taxon>Bacteria</taxon>
        <taxon>Pseudomonadati</taxon>
        <taxon>Pseudomonadota</taxon>
        <taxon>Alphaproteobacteria</taxon>
        <taxon>Sphingomonadales</taxon>
        <taxon>Erythrobacteraceae</taxon>
        <taxon>Parerythrobacter</taxon>
    </lineage>
</organism>
<evidence type="ECO:0000256" key="1">
    <source>
        <dbReference type="SAM" id="SignalP"/>
    </source>
</evidence>
<gene>
    <name evidence="3" type="ORF">NSO95_02270</name>
</gene>
<accession>A0ABT1XM61</accession>
<dbReference type="EMBL" id="JANKHH010000001">
    <property type="protein sequence ID" value="MCR2832759.1"/>
    <property type="molecule type" value="Genomic_DNA"/>
</dbReference>
<reference evidence="3 4" key="1">
    <citation type="submission" date="2022-08" db="EMBL/GenBank/DDBJ databases">
        <title>Polyphasic taxonomy analysis of Qipengyuania sp.RS5-5.</title>
        <authorList>
            <person name="Xamxidin M."/>
            <person name="Wu M."/>
        </authorList>
    </citation>
    <scope>NUCLEOTIDE SEQUENCE [LARGE SCALE GENOMIC DNA]</scope>
    <source>
        <strain evidence="3 4">RS5-5</strain>
    </source>
</reference>
<keyword evidence="3" id="KW-0966">Cell projection</keyword>
<comment type="caution">
    <text evidence="3">The sequence shown here is derived from an EMBL/GenBank/DDBJ whole genome shotgun (WGS) entry which is preliminary data.</text>
</comment>
<dbReference type="Proteomes" id="UP001206067">
    <property type="component" value="Unassembled WGS sequence"/>
</dbReference>
<keyword evidence="3" id="KW-0282">Flagellum</keyword>
<dbReference type="RefSeq" id="WP_257594516.1">
    <property type="nucleotide sequence ID" value="NZ_JANKHH010000001.1"/>
</dbReference>
<name>A0ABT1XM61_9SPHN</name>
<dbReference type="Gene3D" id="2.30.30.760">
    <property type="match status" value="1"/>
</dbReference>
<proteinExistence type="predicted"/>
<evidence type="ECO:0000259" key="2">
    <source>
        <dbReference type="Pfam" id="PF13144"/>
    </source>
</evidence>
<evidence type="ECO:0000313" key="3">
    <source>
        <dbReference type="EMBL" id="MCR2832759.1"/>
    </source>
</evidence>